<dbReference type="Proteomes" id="UP000039865">
    <property type="component" value="Unassembled WGS sequence"/>
</dbReference>
<proteinExistence type="predicted"/>
<organism evidence="1 2">
    <name type="scientific">Stylonychia lemnae</name>
    <name type="common">Ciliate</name>
    <dbReference type="NCBI Taxonomy" id="5949"/>
    <lineage>
        <taxon>Eukaryota</taxon>
        <taxon>Sar</taxon>
        <taxon>Alveolata</taxon>
        <taxon>Ciliophora</taxon>
        <taxon>Intramacronucleata</taxon>
        <taxon>Spirotrichea</taxon>
        <taxon>Stichotrichia</taxon>
        <taxon>Sporadotrichida</taxon>
        <taxon>Oxytrichidae</taxon>
        <taxon>Stylonychinae</taxon>
        <taxon>Stylonychia</taxon>
    </lineage>
</organism>
<dbReference type="AlphaFoldDB" id="A0A078A9B8"/>
<keyword evidence="2" id="KW-1185">Reference proteome</keyword>
<dbReference type="InParanoid" id="A0A078A9B8"/>
<protein>
    <submittedName>
        <fullName evidence="1">Uncharacterized protein</fullName>
    </submittedName>
</protein>
<gene>
    <name evidence="1" type="primary">Contig4136.g4422</name>
    <name evidence="1" type="ORF">STYLEM_7808</name>
</gene>
<reference evidence="1 2" key="1">
    <citation type="submission" date="2014-06" db="EMBL/GenBank/DDBJ databases">
        <authorList>
            <person name="Swart Estienne"/>
        </authorList>
    </citation>
    <scope>NUCLEOTIDE SEQUENCE [LARGE SCALE GENOMIC DNA]</scope>
    <source>
        <strain evidence="1 2">130c</strain>
    </source>
</reference>
<accession>A0A078A9B8</accession>
<dbReference type="OrthoDB" id="10570186at2759"/>
<dbReference type="EMBL" id="CCKQ01007453">
    <property type="protein sequence ID" value="CDW78824.1"/>
    <property type="molecule type" value="Genomic_DNA"/>
</dbReference>
<name>A0A078A9B8_STYLE</name>
<evidence type="ECO:0000313" key="2">
    <source>
        <dbReference type="Proteomes" id="UP000039865"/>
    </source>
</evidence>
<sequence>MLVNQLSHQADHAAWQQRVNREFADIQGQITDGTMQSFHGGSTASCWCSSNYITPFTRLNRDQRDKKQYGFYLNDSTYNNASDPNSMRDQGMVRNAPYNIQYYQQCPPLKSARNYSTNGFSDRSRPITASFHTSVGPKHTNVKPNLEHNHTFYSFGGKTPIRSSYSSNRKPHVNMAFTSVIDFHQQEKPQVLHPHQLVRVQDYTKNISQSIFSPGFSQPTKLDIRELRKDEYRIRKEPRKAMRSLQKELSMERQRTKNIKKEVVEGLKEMMVQLKTFSQN</sequence>
<evidence type="ECO:0000313" key="1">
    <source>
        <dbReference type="EMBL" id="CDW78824.1"/>
    </source>
</evidence>